<reference evidence="3 4" key="1">
    <citation type="submission" date="2020-08" db="EMBL/GenBank/DDBJ databases">
        <title>Sequencing the genomes of 1000 actinobacteria strains.</title>
        <authorList>
            <person name="Klenk H.-P."/>
        </authorList>
    </citation>
    <scope>NUCLEOTIDE SEQUENCE [LARGE SCALE GENOMIC DNA]</scope>
    <source>
        <strain evidence="3 4">DSM 45913</strain>
    </source>
</reference>
<feature type="compositionally biased region" description="Gly residues" evidence="1">
    <location>
        <begin position="315"/>
        <end position="330"/>
    </location>
</feature>
<evidence type="ECO:0000313" key="3">
    <source>
        <dbReference type="EMBL" id="MBB6344952.1"/>
    </source>
</evidence>
<dbReference type="Proteomes" id="UP000583800">
    <property type="component" value="Unassembled WGS sequence"/>
</dbReference>
<evidence type="ECO:0000256" key="2">
    <source>
        <dbReference type="SAM" id="Phobius"/>
    </source>
</evidence>
<dbReference type="RefSeq" id="WP_185082985.1">
    <property type="nucleotide sequence ID" value="NZ_JACHJB010000001.1"/>
</dbReference>
<protein>
    <submittedName>
        <fullName evidence="3">Uncharacterized protein</fullName>
    </submittedName>
</protein>
<feature type="region of interest" description="Disordered" evidence="1">
    <location>
        <begin position="302"/>
        <end position="387"/>
    </location>
</feature>
<keyword evidence="2" id="KW-0472">Membrane</keyword>
<keyword evidence="2" id="KW-0812">Transmembrane</keyword>
<evidence type="ECO:0000313" key="4">
    <source>
        <dbReference type="Proteomes" id="UP000583800"/>
    </source>
</evidence>
<proteinExistence type="predicted"/>
<feature type="compositionally biased region" description="Low complexity" evidence="1">
    <location>
        <begin position="123"/>
        <end position="134"/>
    </location>
</feature>
<feature type="transmembrane region" description="Helical" evidence="2">
    <location>
        <begin position="492"/>
        <end position="511"/>
    </location>
</feature>
<dbReference type="AlphaFoldDB" id="A0A7X0BXX2"/>
<feature type="compositionally biased region" description="Gly residues" evidence="1">
    <location>
        <begin position="348"/>
        <end position="361"/>
    </location>
</feature>
<organism evidence="3 4">
    <name type="scientific">Nonomuraea muscovyensis</name>
    <dbReference type="NCBI Taxonomy" id="1124761"/>
    <lineage>
        <taxon>Bacteria</taxon>
        <taxon>Bacillati</taxon>
        <taxon>Actinomycetota</taxon>
        <taxon>Actinomycetes</taxon>
        <taxon>Streptosporangiales</taxon>
        <taxon>Streptosporangiaceae</taxon>
        <taxon>Nonomuraea</taxon>
    </lineage>
</organism>
<sequence>MIGRGWVVAGTMVAAGVPVLPVAAAAMTPVPDRVDDQDTPGSWARTGDELRFRVRLAGPGRAARLALAAGPAPALTSVTCVPVTVPAGDAAGTGGSAVLSFHALASGGAAEAVRTVPPSSPVAEGGAAAEAGTDVPAASEAGAAPVPAGVRSAMRRAFAAVESPRPVAAGRASACDLGDVHGWREVDVRLAAPLGAREVVLAAVARMRDGEGGGVTVVSRVAVLPVTHSPAEAAPGEDWSAGQVTGATAGDAGVAAGEADATAGDAGVAAGGVGVGEAGPGGGAPASAWQGRVHKHRGAFALRGQATRLPRGRGARAGGQDGGVQDGGTQSGRAQDGRAQDGRAQDGGAQGGRAQGGGDGAVAGVDGRPWGARGGRRGPGSGAYTAPGRQLMAAPHVDGAAPVQESGDGPSFPAATPAPLMMPPQAPVAVPTAGAQFPGSQAGGGFAGNVAGGQVSGSVDGGLGAPLPRQVAVAAARPERSEPVNVLAGPQGVAVAGGGIAVLLGALWGVARAQQARIRRKVR</sequence>
<accession>A0A7X0BXX2</accession>
<keyword evidence="2" id="KW-1133">Transmembrane helix</keyword>
<keyword evidence="4" id="KW-1185">Reference proteome</keyword>
<comment type="caution">
    <text evidence="3">The sequence shown here is derived from an EMBL/GenBank/DDBJ whole genome shotgun (WGS) entry which is preliminary data.</text>
</comment>
<gene>
    <name evidence="3" type="ORF">FHU36_001461</name>
</gene>
<feature type="compositionally biased region" description="Low complexity" evidence="1">
    <location>
        <begin position="362"/>
        <end position="371"/>
    </location>
</feature>
<feature type="region of interest" description="Disordered" evidence="1">
    <location>
        <begin position="115"/>
        <end position="134"/>
    </location>
</feature>
<feature type="compositionally biased region" description="Basic and acidic residues" evidence="1">
    <location>
        <begin position="335"/>
        <end position="344"/>
    </location>
</feature>
<evidence type="ECO:0000256" key="1">
    <source>
        <dbReference type="SAM" id="MobiDB-lite"/>
    </source>
</evidence>
<dbReference type="EMBL" id="JACHJB010000001">
    <property type="protein sequence ID" value="MBB6344952.1"/>
    <property type="molecule type" value="Genomic_DNA"/>
</dbReference>
<name>A0A7X0BXX2_9ACTN</name>